<keyword evidence="1" id="KW-0812">Transmembrane</keyword>
<dbReference type="InterPro" id="IPR017259">
    <property type="entry name" value="UCP037672"/>
</dbReference>
<feature type="transmembrane region" description="Helical" evidence="1">
    <location>
        <begin position="48"/>
        <end position="70"/>
    </location>
</feature>
<evidence type="ECO:0000256" key="1">
    <source>
        <dbReference type="SAM" id="Phobius"/>
    </source>
</evidence>
<dbReference type="RefSeq" id="WP_212506599.1">
    <property type="nucleotide sequence ID" value="NZ_CP060696.1"/>
</dbReference>
<sequence>MAVYIVPIAAMATLLVTAVLLLFGKAGRIAAAFNSMPKDKKNMVDEKALGRFLGKCILALTGCLLLLFLGAWFARVWMMIAGILAIVAVVGAALLYSSPDDRFQCKLPKND</sequence>
<organism evidence="2 3">
    <name type="scientific">Caproicibacterium amylolyticum</name>
    <dbReference type="NCBI Taxonomy" id="2766537"/>
    <lineage>
        <taxon>Bacteria</taxon>
        <taxon>Bacillati</taxon>
        <taxon>Bacillota</taxon>
        <taxon>Clostridia</taxon>
        <taxon>Eubacteriales</taxon>
        <taxon>Oscillospiraceae</taxon>
        <taxon>Caproicibacterium</taxon>
    </lineage>
</organism>
<protein>
    <submittedName>
        <fullName evidence="2">DUF3784 domain-containing protein</fullName>
    </submittedName>
</protein>
<accession>A0A7G9WFR7</accession>
<dbReference type="EMBL" id="CP060696">
    <property type="protein sequence ID" value="QNO17529.1"/>
    <property type="molecule type" value="Genomic_DNA"/>
</dbReference>
<feature type="transmembrane region" description="Helical" evidence="1">
    <location>
        <begin position="6"/>
        <end position="27"/>
    </location>
</feature>
<evidence type="ECO:0000313" key="3">
    <source>
        <dbReference type="Proteomes" id="UP000516046"/>
    </source>
</evidence>
<proteinExistence type="predicted"/>
<name>A0A7G9WFR7_9FIRM</name>
<reference evidence="2 3" key="1">
    <citation type="submission" date="2020-08" db="EMBL/GenBank/DDBJ databases">
        <authorList>
            <person name="Ren C."/>
            <person name="Gu Y."/>
            <person name="Xu Y."/>
        </authorList>
    </citation>
    <scope>NUCLEOTIDE SEQUENCE [LARGE SCALE GENOMIC DNA]</scope>
    <source>
        <strain evidence="2 3">LBM18003</strain>
    </source>
</reference>
<evidence type="ECO:0000313" key="2">
    <source>
        <dbReference type="EMBL" id="QNO17529.1"/>
    </source>
</evidence>
<keyword evidence="1" id="KW-0472">Membrane</keyword>
<keyword evidence="1" id="KW-1133">Transmembrane helix</keyword>
<dbReference type="AlphaFoldDB" id="A0A7G9WFR7"/>
<dbReference type="Proteomes" id="UP000516046">
    <property type="component" value="Chromosome"/>
</dbReference>
<dbReference type="Pfam" id="PF12650">
    <property type="entry name" value="DUF3784"/>
    <property type="match status" value="1"/>
</dbReference>
<keyword evidence="3" id="KW-1185">Reference proteome</keyword>
<dbReference type="KEGG" id="caml:H6X83_11390"/>
<gene>
    <name evidence="2" type="ORF">H6X83_11390</name>
</gene>
<feature type="transmembrane region" description="Helical" evidence="1">
    <location>
        <begin position="76"/>
        <end position="96"/>
    </location>
</feature>